<dbReference type="EMBL" id="JAAXPN010000001">
    <property type="protein sequence ID" value="NKZ23735.1"/>
    <property type="molecule type" value="Genomic_DNA"/>
</dbReference>
<feature type="compositionally biased region" description="Polar residues" evidence="3">
    <location>
        <begin position="1617"/>
        <end position="1631"/>
    </location>
</feature>
<dbReference type="InterPro" id="IPR022263">
    <property type="entry name" value="KxYKxGKxW"/>
</dbReference>
<dbReference type="PANTHER" id="PTHR24117:SF9">
    <property type="entry name" value="BCL-6 COREPRESSOR PCGF1 BINDING DOMAIN-CONTAINING PROTEIN"/>
    <property type="match status" value="1"/>
</dbReference>
<evidence type="ECO:0000256" key="4">
    <source>
        <dbReference type="SAM" id="Phobius"/>
    </source>
</evidence>
<dbReference type="NCBIfam" id="TIGR01167">
    <property type="entry name" value="LPXTG_anchor"/>
    <property type="match status" value="1"/>
</dbReference>
<keyword evidence="4" id="KW-1133">Transmembrane helix</keyword>
<feature type="transmembrane region" description="Helical" evidence="4">
    <location>
        <begin position="48"/>
        <end position="67"/>
    </location>
</feature>
<dbReference type="GO" id="GO:0003714">
    <property type="term" value="F:transcription corepressor activity"/>
    <property type="evidence" value="ECO:0007669"/>
    <property type="project" value="TreeGrafter"/>
</dbReference>
<comment type="caution">
    <text evidence="5">The sequence shown here is derived from an EMBL/GenBank/DDBJ whole genome shotgun (WGS) entry which is preliminary data.</text>
</comment>
<name>A0A7X6S293_9LACO</name>
<dbReference type="Pfam" id="PF19258">
    <property type="entry name" value="KxYKxGKxW_sig"/>
    <property type="match status" value="1"/>
</dbReference>
<proteinExistence type="predicted"/>
<evidence type="ECO:0000256" key="3">
    <source>
        <dbReference type="SAM" id="MobiDB-lite"/>
    </source>
</evidence>
<feature type="region of interest" description="Disordered" evidence="3">
    <location>
        <begin position="1610"/>
        <end position="1631"/>
    </location>
</feature>
<gene>
    <name evidence="5" type="ORF">HF964_02780</name>
</gene>
<dbReference type="InterPro" id="IPR047144">
    <property type="entry name" value="BCOR-like"/>
</dbReference>
<keyword evidence="4" id="KW-0472">Membrane</keyword>
<dbReference type="Proteomes" id="UP000549765">
    <property type="component" value="Unassembled WGS sequence"/>
</dbReference>
<dbReference type="GO" id="GO:0000122">
    <property type="term" value="P:negative regulation of transcription by RNA polymerase II"/>
    <property type="evidence" value="ECO:0007669"/>
    <property type="project" value="TreeGrafter"/>
</dbReference>
<dbReference type="InterPro" id="IPR046776">
    <property type="entry name" value="Pectate_lyase_5"/>
</dbReference>
<evidence type="ECO:0000256" key="2">
    <source>
        <dbReference type="SAM" id="Coils"/>
    </source>
</evidence>
<evidence type="ECO:0000256" key="1">
    <source>
        <dbReference type="ARBA" id="ARBA00022729"/>
    </source>
</evidence>
<feature type="transmembrane region" description="Helical" evidence="4">
    <location>
        <begin position="1634"/>
        <end position="1653"/>
    </location>
</feature>
<keyword evidence="2" id="KW-0175">Coiled coil</keyword>
<evidence type="ECO:0000313" key="6">
    <source>
        <dbReference type="Proteomes" id="UP000549765"/>
    </source>
</evidence>
<dbReference type="PANTHER" id="PTHR24117">
    <property type="entry name" value="AGAP007537-PB"/>
    <property type="match status" value="1"/>
</dbReference>
<feature type="compositionally biased region" description="Basic and acidic residues" evidence="3">
    <location>
        <begin position="89"/>
        <end position="98"/>
    </location>
</feature>
<dbReference type="Pfam" id="PF20585">
    <property type="entry name" value="Pectate_lyase_5"/>
    <property type="match status" value="1"/>
</dbReference>
<accession>A0A7X6S293</accession>
<feature type="compositionally biased region" description="Low complexity" evidence="3">
    <location>
        <begin position="100"/>
        <end position="109"/>
    </location>
</feature>
<feature type="compositionally biased region" description="Low complexity" evidence="3">
    <location>
        <begin position="182"/>
        <end position="198"/>
    </location>
</feature>
<evidence type="ECO:0000313" key="5">
    <source>
        <dbReference type="EMBL" id="NKZ23735.1"/>
    </source>
</evidence>
<organism evidence="5 6">
    <name type="scientific">Periweissella fabalis</name>
    <dbReference type="NCBI Taxonomy" id="1070421"/>
    <lineage>
        <taxon>Bacteria</taxon>
        <taxon>Bacillati</taxon>
        <taxon>Bacillota</taxon>
        <taxon>Bacilli</taxon>
        <taxon>Lactobacillales</taxon>
        <taxon>Lactobacillaceae</taxon>
        <taxon>Periweissella</taxon>
    </lineage>
</organism>
<feature type="region of interest" description="Disordered" evidence="3">
    <location>
        <begin position="1090"/>
        <end position="1110"/>
    </location>
</feature>
<protein>
    <submittedName>
        <fullName evidence="5">KxYKxGKxW signal peptide domain-containing protein</fullName>
    </submittedName>
</protein>
<keyword evidence="6" id="KW-1185">Reference proteome</keyword>
<feature type="region of interest" description="Disordered" evidence="3">
    <location>
        <begin position="89"/>
        <end position="109"/>
    </location>
</feature>
<dbReference type="RefSeq" id="WP_168721519.1">
    <property type="nucleotide sequence ID" value="NZ_JAAXPN010000001.1"/>
</dbReference>
<keyword evidence="1" id="KW-0732">Signal</keyword>
<reference evidence="5 6" key="1">
    <citation type="submission" date="2020-04" db="EMBL/GenBank/DDBJ databases">
        <title>MicrobeNet Type strains.</title>
        <authorList>
            <person name="Nicholson A.C."/>
        </authorList>
    </citation>
    <scope>NUCLEOTIDE SEQUENCE [LARGE SCALE GENOMIC DNA]</scope>
    <source>
        <strain evidence="5 6">CCUG 61472</strain>
    </source>
</reference>
<feature type="region of interest" description="Disordered" evidence="3">
    <location>
        <begin position="152"/>
        <end position="205"/>
    </location>
</feature>
<sequence length="1662" mass="166989">MLNESIVKVVKKQILITSFWGKGNAKKINIHNNVIAKRRYKMYKAGKNWLYAPIIFIGFGVGMITGMPSHAAADELHNTNTTAIYRQKISDSNDDKTDPSVISSSAATSQATVSSVATSQATVSSAIADSAVPSQAPAAPSKQTISVEHPELATPDKQPTPPTQTTAITPANASESPAATSNAGAATNPTTQPTPANTVISDASGINTPNTIDSLGTAVTTASNSSNGALSNANSLAGQVANTLKSASSVATLSSTAAKDTKGATLKPQMLAAKDASTVANVSTAQQFRDALFNGSITSINLQNDISLSQKNVPFFAGSSIPVRNLTISGATGTTDKYYTLDWQNNFVVMNASNTQSQVKFTDLNIWAASWWGPIRLIGNANNADVQSLTFSNVNYKGSQMISSYGIPVFISGNVNTQLLPSGTYTSPIDGNRVQLDGSGDQEIFESSNVEVLAGANFTGTTAGGTAIVLAAGGTFKIDQGATVTLARTIVGGANETGTNALVYTNGGSVIVEGILNLQALNMPGFSGIYLDGTGSVVVNKSGVINYNSTSANSTGNKAIYITGAGTVNDYGTINISQNGALQNTNMGIIQLNNNGIFVIGNGGTLNVQATNLGTQSSDLINLWGAGNFTFEDGANANISADGSGQVTLLDAQGGGSVISMYHAHKLVFDLTKNTNINSNVFYFQNGGTLKGQLQKIIFGTPNSAAIGPYLSFSIPIYQASLYPGQKATAQGLTSASEVAINALALALTNNKYLEFDTAADNKVNIVPTVTDQSTTVSGTTLPGAYVTLTDGKGNLIKGLPAGTLTADPYDATKYMVQADQSGNWTITLPDGLKLPANTILRATSSINFVKVNYDVVVGDLTSVDNNSAAQSKASATSTTAATATSTASTATSSSNDAALANSTAQSLAKQYSNTTNVASYVHTVSSAASVAASAASVASTAQGNANLAASTAASAASVAAEALENQQSAASTANDALSNAQSAASAAAAASYGNDPAYGSYASAAASYASAASTAVSNAVFAANSVASAASVAASANANALAQQAIATSSASVAASAANDAANALLAEQQAITNTAVVAAKSAADSTNIAADNTTNDNTNTDSSATATNSYTNTASGHASAATSSANDAANAASSAAATAAANSGNSSVASAASAAAVASSTATSAGDYSSNASSSASQASDSTMATKSSASDAQSSANDATNAASSAASTATANSGNSSVASAAAAAAAASSTATSAASVANSASAVANTANSDAQDQKAAAASAAAAASNAASVANSYASDAASAAASDASVASAAASVASAAQATANAENSTATSVANDTNASTAKSYANQAANELANLTAKTYYPAALASAKAAQDAANQAAEYARQQAANVTKAEGYVKQANALLAKAPNNTEVKAFVQAAAKWLKLSKQYAADANQAVIVAQQHADKAREYAEATKLADAQTLAAIAQANAYAQAAAKAAAGSPVQRQLLAQRRFFALRALASQLRAQTLAAASQNVVTPADVIAAQVAAENTAKQVTLANNSSKNAQQNAENAAQELMLANEQALRAFNDIHNFDLVVPTLTDNGNGVTPVQPKAHDNHNNGDQQTPMIPVNVNKPEIKQNADGKVALPTNTQTGLPKTDEQSQTATMLTIIGEVMLGLVGLLGLSSRKKHDDK</sequence>
<keyword evidence="4" id="KW-0812">Transmembrane</keyword>
<dbReference type="NCBIfam" id="TIGR03715">
    <property type="entry name" value="KxYKxGKxW"/>
    <property type="match status" value="1"/>
</dbReference>
<feature type="compositionally biased region" description="Low complexity" evidence="3">
    <location>
        <begin position="153"/>
        <end position="173"/>
    </location>
</feature>
<feature type="coiled-coil region" evidence="2">
    <location>
        <begin position="1524"/>
        <end position="1555"/>
    </location>
</feature>